<name>A0A1X7V3X9_AMPQE</name>
<dbReference type="InParanoid" id="A0A1X7V3X9"/>
<reference evidence="1" key="1">
    <citation type="submission" date="2017-05" db="UniProtKB">
        <authorList>
            <consortium name="EnsemblMetazoa"/>
        </authorList>
    </citation>
    <scope>IDENTIFICATION</scope>
</reference>
<protein>
    <submittedName>
        <fullName evidence="1">Uncharacterized protein</fullName>
    </submittedName>
</protein>
<evidence type="ECO:0000313" key="1">
    <source>
        <dbReference type="EnsemblMetazoa" id="Aqu2.1.34708_001"/>
    </source>
</evidence>
<dbReference type="AlphaFoldDB" id="A0A1X7V3X9"/>
<organism evidence="1">
    <name type="scientific">Amphimedon queenslandica</name>
    <name type="common">Sponge</name>
    <dbReference type="NCBI Taxonomy" id="400682"/>
    <lineage>
        <taxon>Eukaryota</taxon>
        <taxon>Metazoa</taxon>
        <taxon>Porifera</taxon>
        <taxon>Demospongiae</taxon>
        <taxon>Heteroscleromorpha</taxon>
        <taxon>Haplosclerida</taxon>
        <taxon>Niphatidae</taxon>
        <taxon>Amphimedon</taxon>
    </lineage>
</organism>
<dbReference type="EnsemblMetazoa" id="Aqu2.1.34708_001">
    <property type="protein sequence ID" value="Aqu2.1.34708_001"/>
    <property type="gene ID" value="Aqu2.1.34708"/>
</dbReference>
<dbReference type="Gene3D" id="3.10.10.10">
    <property type="entry name" value="HIV Type 1 Reverse Transcriptase, subunit A, domain 1"/>
    <property type="match status" value="1"/>
</dbReference>
<sequence length="184" mass="20337">MSEITTPPVSVVDYTQQSNNCEWKLPVYVNSFNPLHFLGDLAVHLVGNSILPAHFPNHIVGTIHDLETEPLSVRNPAHGRAVISVLPPTKLDKLRRQVGVDHQAANGSLIPIYGGQCSLTLNFDLTRSIVDTPICHDVIHHIETAGIPVASRTRRLSPEHLKLARAEFEHMLEVGIIRLSSSSW</sequence>
<proteinExistence type="predicted"/>
<accession>A0A1X7V3X9</accession>